<dbReference type="Pfam" id="PF00440">
    <property type="entry name" value="TetR_N"/>
    <property type="match status" value="1"/>
</dbReference>
<evidence type="ECO:0000313" key="6">
    <source>
        <dbReference type="EMBL" id="KAA9377775.1"/>
    </source>
</evidence>
<evidence type="ECO:0000256" key="2">
    <source>
        <dbReference type="ARBA" id="ARBA00023125"/>
    </source>
</evidence>
<keyword evidence="2 4" id="KW-0238">DNA-binding</keyword>
<sequence>MSARPSGLPNSRISTANTVISTFWDRPDAGPTRRRARRPCSRTVTDAAVRLAKVRAVTDPPPHILRSDALDNRERILGAARELFAAEGLDVPMREIARRAGVGPATLYRRFPTKQTLVVEAFTDEMSVCHAIVEEGRADPDPWRGFRVMIERICDLHARNRGFTDAFMSAHPGEVDLAASRQHTLSALAELARRAKDTGSLRSDFVLDDLILMLLAHRGIHATSAAARVAASRRFARLMIQAFQAVPERSPLSG</sequence>
<reference evidence="6 7" key="1">
    <citation type="submission" date="2019-09" db="EMBL/GenBank/DDBJ databases">
        <title>Screening of Novel Bioactive Compounds from Soil-Associated.</title>
        <authorList>
            <person name="Gong X."/>
        </authorList>
    </citation>
    <scope>NUCLEOTIDE SEQUENCE [LARGE SCALE GENOMIC DNA]</scope>
    <source>
        <strain evidence="6 7">Gxj-6</strain>
    </source>
</reference>
<name>A0A5J5K3F5_9ACTN</name>
<dbReference type="InterPro" id="IPR001647">
    <property type="entry name" value="HTH_TetR"/>
</dbReference>
<keyword evidence="7" id="KW-1185">Reference proteome</keyword>
<dbReference type="InterPro" id="IPR009057">
    <property type="entry name" value="Homeodomain-like_sf"/>
</dbReference>
<evidence type="ECO:0000313" key="7">
    <source>
        <dbReference type="Proteomes" id="UP000327011"/>
    </source>
</evidence>
<dbReference type="GO" id="GO:0000976">
    <property type="term" value="F:transcription cis-regulatory region binding"/>
    <property type="evidence" value="ECO:0007669"/>
    <property type="project" value="TreeGrafter"/>
</dbReference>
<dbReference type="SUPFAM" id="SSF48498">
    <property type="entry name" value="Tetracyclin repressor-like, C-terminal domain"/>
    <property type="match status" value="1"/>
</dbReference>
<protein>
    <submittedName>
        <fullName evidence="6">TetR/AcrR family transcriptional regulator</fullName>
    </submittedName>
</protein>
<dbReference type="SUPFAM" id="SSF46689">
    <property type="entry name" value="Homeodomain-like"/>
    <property type="match status" value="1"/>
</dbReference>
<dbReference type="GO" id="GO:0003700">
    <property type="term" value="F:DNA-binding transcription factor activity"/>
    <property type="evidence" value="ECO:0007669"/>
    <property type="project" value="TreeGrafter"/>
</dbReference>
<dbReference type="Proteomes" id="UP000327011">
    <property type="component" value="Unassembled WGS sequence"/>
</dbReference>
<evidence type="ECO:0000256" key="4">
    <source>
        <dbReference type="PROSITE-ProRule" id="PRU00335"/>
    </source>
</evidence>
<feature type="DNA-binding region" description="H-T-H motif" evidence="4">
    <location>
        <begin position="92"/>
        <end position="111"/>
    </location>
</feature>
<organism evidence="6 7">
    <name type="scientific">Microbispora cellulosiformans</name>
    <dbReference type="NCBI Taxonomy" id="2614688"/>
    <lineage>
        <taxon>Bacteria</taxon>
        <taxon>Bacillati</taxon>
        <taxon>Actinomycetota</taxon>
        <taxon>Actinomycetes</taxon>
        <taxon>Streptosporangiales</taxon>
        <taxon>Streptosporangiaceae</taxon>
        <taxon>Microbispora</taxon>
    </lineage>
</organism>
<keyword evidence="3" id="KW-0804">Transcription</keyword>
<dbReference type="Gene3D" id="1.10.357.10">
    <property type="entry name" value="Tetracycline Repressor, domain 2"/>
    <property type="match status" value="1"/>
</dbReference>
<dbReference type="InterPro" id="IPR049445">
    <property type="entry name" value="TetR_SbtR-like_C"/>
</dbReference>
<comment type="caution">
    <text evidence="6">The sequence shown here is derived from an EMBL/GenBank/DDBJ whole genome shotgun (WGS) entry which is preliminary data.</text>
</comment>
<dbReference type="PROSITE" id="PS50977">
    <property type="entry name" value="HTH_TETR_2"/>
    <property type="match status" value="1"/>
</dbReference>
<evidence type="ECO:0000259" key="5">
    <source>
        <dbReference type="PROSITE" id="PS50977"/>
    </source>
</evidence>
<dbReference type="PRINTS" id="PR00455">
    <property type="entry name" value="HTHTETR"/>
</dbReference>
<proteinExistence type="predicted"/>
<dbReference type="PANTHER" id="PTHR30055">
    <property type="entry name" value="HTH-TYPE TRANSCRIPTIONAL REGULATOR RUTR"/>
    <property type="match status" value="1"/>
</dbReference>
<evidence type="ECO:0000256" key="1">
    <source>
        <dbReference type="ARBA" id="ARBA00023015"/>
    </source>
</evidence>
<evidence type="ECO:0000256" key="3">
    <source>
        <dbReference type="ARBA" id="ARBA00023163"/>
    </source>
</evidence>
<dbReference type="Pfam" id="PF21597">
    <property type="entry name" value="TetR_C_43"/>
    <property type="match status" value="1"/>
</dbReference>
<feature type="domain" description="HTH tetR-type" evidence="5">
    <location>
        <begin position="70"/>
        <end position="129"/>
    </location>
</feature>
<gene>
    <name evidence="6" type="ORF">F5972_19490</name>
</gene>
<dbReference type="InterPro" id="IPR036271">
    <property type="entry name" value="Tet_transcr_reg_TetR-rel_C_sf"/>
</dbReference>
<dbReference type="AlphaFoldDB" id="A0A5J5K3F5"/>
<accession>A0A5J5K3F5</accession>
<dbReference type="InterPro" id="IPR050109">
    <property type="entry name" value="HTH-type_TetR-like_transc_reg"/>
</dbReference>
<dbReference type="PANTHER" id="PTHR30055:SF234">
    <property type="entry name" value="HTH-TYPE TRANSCRIPTIONAL REGULATOR BETI"/>
    <property type="match status" value="1"/>
</dbReference>
<keyword evidence="1" id="KW-0805">Transcription regulation</keyword>
<dbReference type="EMBL" id="VYTZ01000006">
    <property type="protein sequence ID" value="KAA9377775.1"/>
    <property type="molecule type" value="Genomic_DNA"/>
</dbReference>